<gene>
    <name evidence="2" type="ORF">MNB_SUP05-11-116</name>
</gene>
<dbReference type="InterPro" id="IPR038726">
    <property type="entry name" value="PDDEXK_AddAB-type"/>
</dbReference>
<dbReference type="SUPFAM" id="SSF52540">
    <property type="entry name" value="P-loop containing nucleoside triphosphate hydrolases"/>
    <property type="match status" value="1"/>
</dbReference>
<feature type="domain" description="PD-(D/E)XK endonuclease-like" evidence="1">
    <location>
        <begin position="574"/>
        <end position="822"/>
    </location>
</feature>
<proteinExistence type="predicted"/>
<accession>A0A1W1DDB3</accession>
<dbReference type="InterPro" id="IPR027417">
    <property type="entry name" value="P-loop_NTPase"/>
</dbReference>
<sequence length="825" mass="93165">MWINADLAQLTDQDSVVLANNRQVLAFKKTWGLQHGTSALPQTFAWKQYLQHTWKATNPNSSKRLISAIESRTLIAQSMTRLGQTVDTRLLDEVVKNIDYCHAHLINPTQLIDSHHQNSELFSTWMLDYQQTKLTLNVLDVNDLSKLILNRDRKIKQPYLYGFKTLTPEQLSLFVNIGHQVLSANQPNTHSSNQTFNTTSDEIFHVATWAKDLHNKHPEKHIAIVSPQLNSEHHQIKSIFDQVFDDVLIGTGQKSYNISLGLPLTDYPFIRHLFSVLQLSQQLQSNRISTETFNAVITSPYIAHAQAEQSSRALLVNQVLSWSQTHFKLNQLSPHLINTPLLETLINNISSKATSGQQKHDQWLLNFNTHLQTWGFATDRTLSSVEYQLFNKYQQTSLGLNQLAQITDKVGASQAIVDLQTWLSQVIFQAQSAKTPIQILGSLEAEGLYFDEAWVLGMTDDFLPAALNAPRFIPNDIAAQHQIPHSSFELIAKDAKDTLNNLINLSDQVNFSYAKTHFESEQHGSPLLTFNNEIETPEHQYQPALLETINDTQATPLTDKQVSGGVGILKDQMACAFKGFAHRLNVKSFDAPHLGLNRAEQGNVVHKVLEAIYQQVQSSVDLLAYSEDKLNQLIDAAIQNELKRYGRSGFTQIEHDRLQQLIHKFIATEKQRDAFRVIATEQTIEANVAGLHFSTRLDRVDEMNNGDRIIFDYKTGKLPSNPWCGNPIKEPQLPIYATTNPADGIAFIKPAADKISITGLARDKDSLPKKTSGQKSCTDWDEQLKLWQQQLDQTSLDYQQGDAEVLPTKGACEYCEYDSLCRVVK</sequence>
<dbReference type="AlphaFoldDB" id="A0A1W1DDB3"/>
<dbReference type="Gene3D" id="3.90.320.10">
    <property type="match status" value="1"/>
</dbReference>
<dbReference type="NCBIfam" id="TIGR03623">
    <property type="entry name" value="probable DNA repair protein"/>
    <property type="match status" value="1"/>
</dbReference>
<evidence type="ECO:0000259" key="1">
    <source>
        <dbReference type="Pfam" id="PF12705"/>
    </source>
</evidence>
<organism evidence="2">
    <name type="scientific">hydrothermal vent metagenome</name>
    <dbReference type="NCBI Taxonomy" id="652676"/>
    <lineage>
        <taxon>unclassified sequences</taxon>
        <taxon>metagenomes</taxon>
        <taxon>ecological metagenomes</taxon>
    </lineage>
</organism>
<name>A0A1W1DDB3_9ZZZZ</name>
<evidence type="ECO:0000313" key="2">
    <source>
        <dbReference type="EMBL" id="SFV79125.1"/>
    </source>
</evidence>
<dbReference type="InterPro" id="IPR019925">
    <property type="entry name" value="DNA_repair_protein_predicted"/>
</dbReference>
<dbReference type="EMBL" id="FPHS01000125">
    <property type="protein sequence ID" value="SFV79125.1"/>
    <property type="molecule type" value="Genomic_DNA"/>
</dbReference>
<dbReference type="Pfam" id="PF12705">
    <property type="entry name" value="PDDEXK_1"/>
    <property type="match status" value="1"/>
</dbReference>
<protein>
    <recommendedName>
        <fullName evidence="1">PD-(D/E)XK endonuclease-like domain-containing protein</fullName>
    </recommendedName>
</protein>
<reference evidence="2" key="1">
    <citation type="submission" date="2016-10" db="EMBL/GenBank/DDBJ databases">
        <authorList>
            <person name="de Groot N.N."/>
        </authorList>
    </citation>
    <scope>NUCLEOTIDE SEQUENCE</scope>
</reference>
<dbReference type="InterPro" id="IPR011604">
    <property type="entry name" value="PDDEXK-like_dom_sf"/>
</dbReference>